<reference evidence="2 3" key="1">
    <citation type="submission" date="2017-09" db="EMBL/GenBank/DDBJ databases">
        <title>Reassesment of A. cryaerophilus.</title>
        <authorList>
            <person name="Perez-Cataluna A."/>
            <person name="Collado L."/>
            <person name="Salgado O."/>
            <person name="Lefinanco V."/>
            <person name="Figueras M.J."/>
        </authorList>
    </citation>
    <scope>NUCLEOTIDE SEQUENCE [LARGE SCALE GENOMIC DNA]</scope>
    <source>
        <strain evidence="2 3">LMG 9065</strain>
    </source>
</reference>
<proteinExistence type="predicted"/>
<evidence type="ECO:0000313" key="2">
    <source>
        <dbReference type="EMBL" id="PRM96792.1"/>
    </source>
</evidence>
<dbReference type="Gene3D" id="3.40.50.300">
    <property type="entry name" value="P-loop containing nucleotide triphosphate hydrolases"/>
    <property type="match status" value="1"/>
</dbReference>
<accession>A0A2S9TD87</accession>
<name>A0A2S9TD87_9BACT</name>
<protein>
    <recommendedName>
        <fullName evidence="1">CobQ/CobB/MinD/ParA nucleotide binding domain-containing protein</fullName>
    </recommendedName>
</protein>
<feature type="domain" description="CobQ/CobB/MinD/ParA nucleotide binding" evidence="1">
    <location>
        <begin position="4"/>
        <end position="165"/>
    </location>
</feature>
<evidence type="ECO:0000259" key="1">
    <source>
        <dbReference type="Pfam" id="PF01656"/>
    </source>
</evidence>
<dbReference type="Pfam" id="PF01656">
    <property type="entry name" value="CbiA"/>
    <property type="match status" value="1"/>
</dbReference>
<dbReference type="InterPro" id="IPR002586">
    <property type="entry name" value="CobQ/CobB/MinD/ParA_Nub-bd_dom"/>
</dbReference>
<evidence type="ECO:0000313" key="3">
    <source>
        <dbReference type="Proteomes" id="UP000239151"/>
    </source>
</evidence>
<dbReference type="InterPro" id="IPR027417">
    <property type="entry name" value="P-loop_NTPase"/>
</dbReference>
<sequence>MKYIVVTNHKGGASKSTTTMQICGAYALYKNMNVEIFEFDDENKDSQNFTKSKIKSTQVEVGDGSEITTTLRNLFNGIDKADMRLCDVGGNKTTTIFLDGLKKSRMFKKVDLFIIPMSGGSQDLKNAKKTLDVILEMDKNANIMFCLSRVRNPRRVQFQYGDFFNDKDLKKYPYIILKDSDVIDLSRKIKKSVYELATDLESKNEIEDAFDIALDEEDNQKVSNLSVMLEIYDEAENYLQTTLNVAFDELDKLLYGELK</sequence>
<organism evidence="2 3">
    <name type="scientific">Aliarcobacter cryaerophilus</name>
    <dbReference type="NCBI Taxonomy" id="28198"/>
    <lineage>
        <taxon>Bacteria</taxon>
        <taxon>Pseudomonadati</taxon>
        <taxon>Campylobacterota</taxon>
        <taxon>Epsilonproteobacteria</taxon>
        <taxon>Campylobacterales</taxon>
        <taxon>Arcobacteraceae</taxon>
        <taxon>Aliarcobacter</taxon>
    </lineage>
</organism>
<dbReference type="AlphaFoldDB" id="A0A2S9TD87"/>
<comment type="caution">
    <text evidence="2">The sequence shown here is derived from an EMBL/GenBank/DDBJ whole genome shotgun (WGS) entry which is preliminary data.</text>
</comment>
<dbReference type="EMBL" id="NXGI01000016">
    <property type="protein sequence ID" value="PRM96792.1"/>
    <property type="molecule type" value="Genomic_DNA"/>
</dbReference>
<dbReference type="Proteomes" id="UP000239151">
    <property type="component" value="Unassembled WGS sequence"/>
</dbReference>
<dbReference type="SUPFAM" id="SSF52540">
    <property type="entry name" value="P-loop containing nucleoside triphosphate hydrolases"/>
    <property type="match status" value="1"/>
</dbReference>
<gene>
    <name evidence="2" type="ORF">CJ670_07235</name>
</gene>